<organism evidence="2 3">
    <name type="scientific">Burkholderia cenocepacia</name>
    <dbReference type="NCBI Taxonomy" id="95486"/>
    <lineage>
        <taxon>Bacteria</taxon>
        <taxon>Pseudomonadati</taxon>
        <taxon>Pseudomonadota</taxon>
        <taxon>Betaproteobacteria</taxon>
        <taxon>Burkholderiales</taxon>
        <taxon>Burkholderiaceae</taxon>
        <taxon>Burkholderia</taxon>
        <taxon>Burkholderia cepacia complex</taxon>
    </lineage>
</organism>
<feature type="compositionally biased region" description="Polar residues" evidence="1">
    <location>
        <begin position="56"/>
        <end position="65"/>
    </location>
</feature>
<protein>
    <submittedName>
        <fullName evidence="2">Uncharacterized protein</fullName>
    </submittedName>
</protein>
<sequence length="65" mass="7157">MPLRTPSRAPRRRTPAFFSTQAHRLRHLRARHSADSHLQTGAAPRVIPSRGGCASQAGSLNERTT</sequence>
<dbReference type="Proteomes" id="UP000277191">
    <property type="component" value="Chromosome 3"/>
</dbReference>
<evidence type="ECO:0000313" key="2">
    <source>
        <dbReference type="EMBL" id="AZQ56489.1"/>
    </source>
</evidence>
<dbReference type="AlphaFoldDB" id="A0A3Q9FDX3"/>
<proteinExistence type="predicted"/>
<feature type="region of interest" description="Disordered" evidence="1">
    <location>
        <begin position="32"/>
        <end position="65"/>
    </location>
</feature>
<dbReference type="EMBL" id="CP034547">
    <property type="protein sequence ID" value="AZQ56489.1"/>
    <property type="molecule type" value="Genomic_DNA"/>
</dbReference>
<gene>
    <name evidence="2" type="ORF">D5R55_25030</name>
</gene>
<accession>A0A3Q9FDX3</accession>
<name>A0A3Q9FDX3_9BURK</name>
<evidence type="ECO:0000256" key="1">
    <source>
        <dbReference type="SAM" id="MobiDB-lite"/>
    </source>
</evidence>
<evidence type="ECO:0000313" key="3">
    <source>
        <dbReference type="Proteomes" id="UP000277191"/>
    </source>
</evidence>
<reference evidence="2 3" key="1">
    <citation type="submission" date="2018-12" db="EMBL/GenBank/DDBJ databases">
        <title>Cadmium resistance mechanism in endophytic bacteria Burkholderia cenocepacia YG-3.</title>
        <authorList>
            <person name="Zhang X."/>
            <person name="Wang X."/>
            <person name="Zhu Y."/>
        </authorList>
    </citation>
    <scope>NUCLEOTIDE SEQUENCE [LARGE SCALE GENOMIC DNA]</scope>
    <source>
        <strain evidence="2 3">YG-3</strain>
    </source>
</reference>